<evidence type="ECO:0000313" key="2">
    <source>
        <dbReference type="EMBL" id="MCZ4552327.1"/>
    </source>
</evidence>
<keyword evidence="1" id="KW-1133">Transmembrane helix</keyword>
<protein>
    <submittedName>
        <fullName evidence="2">DUF998 domain-containing protein</fullName>
    </submittedName>
</protein>
<dbReference type="EMBL" id="JAPWIE010000006">
    <property type="protein sequence ID" value="MCZ4552327.1"/>
    <property type="molecule type" value="Genomic_DNA"/>
</dbReference>
<dbReference type="RefSeq" id="WP_301573096.1">
    <property type="nucleotide sequence ID" value="NZ_JAPWIE010000006.1"/>
</dbReference>
<feature type="transmembrane region" description="Helical" evidence="1">
    <location>
        <begin position="107"/>
        <end position="127"/>
    </location>
</feature>
<accession>A0ABT4MZA8</accession>
<evidence type="ECO:0000313" key="3">
    <source>
        <dbReference type="Proteomes" id="UP001067235"/>
    </source>
</evidence>
<dbReference type="Proteomes" id="UP001067235">
    <property type="component" value="Unassembled WGS sequence"/>
</dbReference>
<name>A0ABT4MZA8_GORRU</name>
<proteinExistence type="predicted"/>
<keyword evidence="1" id="KW-0472">Membrane</keyword>
<dbReference type="Pfam" id="PF06197">
    <property type="entry name" value="DUF998"/>
    <property type="match status" value="1"/>
</dbReference>
<gene>
    <name evidence="2" type="ORF">O4213_20205</name>
</gene>
<reference evidence="2" key="1">
    <citation type="submission" date="2022-12" db="EMBL/GenBank/DDBJ databases">
        <authorList>
            <person name="Krivoruchko A.V."/>
            <person name="Elkin A."/>
        </authorList>
    </citation>
    <scope>NUCLEOTIDE SEQUENCE</scope>
    <source>
        <strain evidence="2">IEGM 1388</strain>
    </source>
</reference>
<keyword evidence="1" id="KW-0812">Transmembrane</keyword>
<dbReference type="InterPro" id="IPR009339">
    <property type="entry name" value="DUF998"/>
</dbReference>
<feature type="transmembrane region" description="Helical" evidence="1">
    <location>
        <begin position="139"/>
        <end position="158"/>
    </location>
</feature>
<feature type="transmembrane region" description="Helical" evidence="1">
    <location>
        <begin position="80"/>
        <end position="101"/>
    </location>
</feature>
<feature type="transmembrane region" description="Helical" evidence="1">
    <location>
        <begin position="53"/>
        <end position="73"/>
    </location>
</feature>
<organism evidence="2 3">
    <name type="scientific">Gordonia rubripertincta</name>
    <name type="common">Rhodococcus corallinus</name>
    <dbReference type="NCBI Taxonomy" id="36822"/>
    <lineage>
        <taxon>Bacteria</taxon>
        <taxon>Bacillati</taxon>
        <taxon>Actinomycetota</taxon>
        <taxon>Actinomycetes</taxon>
        <taxon>Mycobacteriales</taxon>
        <taxon>Gordoniaceae</taxon>
        <taxon>Gordonia</taxon>
    </lineage>
</organism>
<feature type="transmembrane region" description="Helical" evidence="1">
    <location>
        <begin position="12"/>
        <end position="33"/>
    </location>
</feature>
<sequence>MARTASVRTSALFSGAAAPIVLVATTIIAGVMAPASYDAVRQTISDLATIEPGGWVMTLGIGLSGALSMVTGLGLTGVRAAARVTLVAAGTCGVLVALLPVDQNEGAHLVVAAGNLGLYALWPLTALSRSEAAPRALRPTASLTAAGVLLVLLGWVLFETQGGDLLGISERICVTANLIWPLVVAFSLCRPQGVGVSDSHSSSNGPSGFRP</sequence>
<keyword evidence="3" id="KW-1185">Reference proteome</keyword>
<evidence type="ECO:0000256" key="1">
    <source>
        <dbReference type="SAM" id="Phobius"/>
    </source>
</evidence>
<comment type="caution">
    <text evidence="2">The sequence shown here is derived from an EMBL/GenBank/DDBJ whole genome shotgun (WGS) entry which is preliminary data.</text>
</comment>